<comment type="caution">
    <text evidence="1">The sequence shown here is derived from an EMBL/GenBank/DDBJ whole genome shotgun (WGS) entry which is preliminary data.</text>
</comment>
<dbReference type="RefSeq" id="WP_192848127.1">
    <property type="nucleotide sequence ID" value="NZ_JADAQV010000001.1"/>
</dbReference>
<dbReference type="EMBL" id="JADAQV010000001">
    <property type="protein sequence ID" value="MBE1723187.1"/>
    <property type="molecule type" value="Genomic_DNA"/>
</dbReference>
<reference evidence="1 2" key="1">
    <citation type="submission" date="2020-09" db="EMBL/GenBank/DDBJ databases">
        <title>Bombella mellium and Bombella favum sp. nov., two novel species isolated from honey of Apis mellifera.</title>
        <authorList>
            <person name="Hilgarth M."/>
            <person name="Redwitz J."/>
            <person name="Ehrmann M.A."/>
            <person name="Vogel R.F."/>
            <person name="Jakob F."/>
        </authorList>
    </citation>
    <scope>NUCLEOTIDE SEQUENCE [LARGE SCALE GENOMIC DNA]</scope>
    <source>
        <strain evidence="1 2">MRM1</strain>
    </source>
</reference>
<sequence length="90" mass="10372">MSDLREFCLGAVYYLVTAGSDDVPLHDRAATLSDILARVRNNYLNVTKEKIIKSLEILVNDGFFTKERLSSDTIYRLTDKGEKELERLFR</sequence>
<dbReference type="SUPFAM" id="SSF46785">
    <property type="entry name" value="Winged helix' DNA-binding domain"/>
    <property type="match status" value="1"/>
</dbReference>
<keyword evidence="2" id="KW-1185">Reference proteome</keyword>
<organism evidence="1 2">
    <name type="scientific">Bombella apis</name>
    <dbReference type="NCBI Taxonomy" id="1785988"/>
    <lineage>
        <taxon>Bacteria</taxon>
        <taxon>Pseudomonadati</taxon>
        <taxon>Pseudomonadota</taxon>
        <taxon>Alphaproteobacteria</taxon>
        <taxon>Acetobacterales</taxon>
        <taxon>Acetobacteraceae</taxon>
        <taxon>Bombella</taxon>
    </lineage>
</organism>
<gene>
    <name evidence="1" type="ORF">IGM82_01980</name>
</gene>
<evidence type="ECO:0008006" key="3">
    <source>
        <dbReference type="Google" id="ProtNLM"/>
    </source>
</evidence>
<proteinExistence type="predicted"/>
<protein>
    <recommendedName>
        <fullName evidence="3">ArnR1-like winged helix-turn-helix domain-containing protein</fullName>
    </recommendedName>
</protein>
<dbReference type="Gene3D" id="1.10.10.10">
    <property type="entry name" value="Winged helix-like DNA-binding domain superfamily/Winged helix DNA-binding domain"/>
    <property type="match status" value="1"/>
</dbReference>
<dbReference type="Proteomes" id="UP000599085">
    <property type="component" value="Unassembled WGS sequence"/>
</dbReference>
<evidence type="ECO:0000313" key="2">
    <source>
        <dbReference type="Proteomes" id="UP000599085"/>
    </source>
</evidence>
<dbReference type="InterPro" id="IPR036388">
    <property type="entry name" value="WH-like_DNA-bd_sf"/>
</dbReference>
<evidence type="ECO:0000313" key="1">
    <source>
        <dbReference type="EMBL" id="MBE1723187.1"/>
    </source>
</evidence>
<accession>A0ABR9MMW4</accession>
<dbReference type="InterPro" id="IPR036390">
    <property type="entry name" value="WH_DNA-bd_sf"/>
</dbReference>
<name>A0ABR9MMW4_9PROT</name>